<dbReference type="InterPro" id="IPR000195">
    <property type="entry name" value="Rab-GAP-TBC_dom"/>
</dbReference>
<dbReference type="EMBL" id="VLTM01000101">
    <property type="protein sequence ID" value="KAA0153249.1"/>
    <property type="molecule type" value="Genomic_DNA"/>
</dbReference>
<dbReference type="Gene3D" id="2.130.10.30">
    <property type="entry name" value="Regulator of chromosome condensation 1/beta-lactamase-inhibitor protein II"/>
    <property type="match status" value="2"/>
</dbReference>
<feature type="compositionally biased region" description="Basic and acidic residues" evidence="3">
    <location>
        <begin position="291"/>
        <end position="304"/>
    </location>
</feature>
<evidence type="ECO:0000256" key="3">
    <source>
        <dbReference type="SAM" id="MobiDB-lite"/>
    </source>
</evidence>
<dbReference type="PROSITE" id="PS00626">
    <property type="entry name" value="RCC1_2"/>
    <property type="match status" value="2"/>
</dbReference>
<accession>A0A5A8CKJ4</accession>
<name>A0A5A8CKJ4_CAFRO</name>
<dbReference type="Pfam" id="PF00566">
    <property type="entry name" value="RabGAP-TBC"/>
    <property type="match status" value="1"/>
</dbReference>
<feature type="compositionally biased region" description="Low complexity" evidence="3">
    <location>
        <begin position="491"/>
        <end position="517"/>
    </location>
</feature>
<feature type="region of interest" description="Disordered" evidence="3">
    <location>
        <begin position="712"/>
        <end position="738"/>
    </location>
</feature>
<feature type="compositionally biased region" description="Gly residues" evidence="3">
    <location>
        <begin position="1107"/>
        <end position="1124"/>
    </location>
</feature>
<feature type="compositionally biased region" description="Basic and acidic residues" evidence="3">
    <location>
        <begin position="442"/>
        <end position="451"/>
    </location>
</feature>
<dbReference type="Pfam" id="PF00415">
    <property type="entry name" value="RCC1"/>
    <property type="match status" value="1"/>
</dbReference>
<dbReference type="PANTHER" id="PTHR22870">
    <property type="entry name" value="REGULATOR OF CHROMOSOME CONDENSATION"/>
    <property type="match status" value="1"/>
</dbReference>
<feature type="compositionally biased region" description="Gly residues" evidence="3">
    <location>
        <begin position="1493"/>
        <end position="1505"/>
    </location>
</feature>
<protein>
    <recommendedName>
        <fullName evidence="4">Rab-GAP TBC domain-containing protein</fullName>
    </recommendedName>
</protein>
<feature type="compositionally biased region" description="Gly residues" evidence="3">
    <location>
        <begin position="214"/>
        <end position="227"/>
    </location>
</feature>
<evidence type="ECO:0000259" key="4">
    <source>
        <dbReference type="PROSITE" id="PS50086"/>
    </source>
</evidence>
<dbReference type="SMART" id="SM00164">
    <property type="entry name" value="TBC"/>
    <property type="match status" value="1"/>
</dbReference>
<dbReference type="InterPro" id="IPR051210">
    <property type="entry name" value="Ub_ligase/GEF_domain"/>
</dbReference>
<comment type="caution">
    <text evidence="5">The sequence shown here is derived from an EMBL/GenBank/DDBJ whole genome shotgun (WGS) entry which is preliminary data.</text>
</comment>
<dbReference type="PROSITE" id="PS50086">
    <property type="entry name" value="TBC_RABGAP"/>
    <property type="match status" value="1"/>
</dbReference>
<dbReference type="Proteomes" id="UP000325113">
    <property type="component" value="Unassembled WGS sequence"/>
</dbReference>
<dbReference type="InterPro" id="IPR000408">
    <property type="entry name" value="Reg_chr_condens"/>
</dbReference>
<dbReference type="Gene3D" id="1.10.472.80">
    <property type="entry name" value="Ypt/Rab-GAP domain of gyp1p, domain 3"/>
    <property type="match status" value="1"/>
</dbReference>
<feature type="region of interest" description="Disordered" evidence="3">
    <location>
        <begin position="1076"/>
        <end position="1127"/>
    </location>
</feature>
<dbReference type="Gene3D" id="1.10.8.270">
    <property type="entry name" value="putative rabgap domain of human tbc1 domain family member 14 like domains"/>
    <property type="match status" value="1"/>
</dbReference>
<dbReference type="PANTHER" id="PTHR22870:SF360">
    <property type="entry name" value="ULTRAVIOLET-B RECEPTOR UVR8"/>
    <property type="match status" value="1"/>
</dbReference>
<evidence type="ECO:0000313" key="5">
    <source>
        <dbReference type="EMBL" id="KAA0153249.1"/>
    </source>
</evidence>
<feature type="region of interest" description="Disordered" evidence="3">
    <location>
        <begin position="441"/>
        <end position="541"/>
    </location>
</feature>
<dbReference type="PRINTS" id="PR00633">
    <property type="entry name" value="RCCNDNSATION"/>
</dbReference>
<dbReference type="PROSITE" id="PS50012">
    <property type="entry name" value="RCC1_3"/>
    <property type="match status" value="3"/>
</dbReference>
<gene>
    <name evidence="5" type="ORF">FNF31_06493</name>
</gene>
<feature type="repeat" description="RCC1" evidence="2">
    <location>
        <begin position="374"/>
        <end position="427"/>
    </location>
</feature>
<evidence type="ECO:0000256" key="1">
    <source>
        <dbReference type="ARBA" id="ARBA00022737"/>
    </source>
</evidence>
<feature type="compositionally biased region" description="Low complexity" evidence="3">
    <location>
        <begin position="1546"/>
        <end position="1558"/>
    </location>
</feature>
<feature type="region of interest" description="Disordered" evidence="3">
    <location>
        <begin position="30"/>
        <end position="53"/>
    </location>
</feature>
<feature type="compositionally biased region" description="Low complexity" evidence="3">
    <location>
        <begin position="617"/>
        <end position="632"/>
    </location>
</feature>
<organism evidence="5 6">
    <name type="scientific">Cafeteria roenbergensis</name>
    <name type="common">Marine flagellate</name>
    <dbReference type="NCBI Taxonomy" id="33653"/>
    <lineage>
        <taxon>Eukaryota</taxon>
        <taxon>Sar</taxon>
        <taxon>Stramenopiles</taxon>
        <taxon>Bigyra</taxon>
        <taxon>Opalozoa</taxon>
        <taxon>Bicosoecida</taxon>
        <taxon>Cafeteriaceae</taxon>
        <taxon>Cafeteria</taxon>
    </lineage>
</organism>
<feature type="region of interest" description="Disordered" evidence="3">
    <location>
        <begin position="208"/>
        <end position="307"/>
    </location>
</feature>
<evidence type="ECO:0000256" key="2">
    <source>
        <dbReference type="PROSITE-ProRule" id="PRU00235"/>
    </source>
</evidence>
<evidence type="ECO:0000313" key="6">
    <source>
        <dbReference type="Proteomes" id="UP000325113"/>
    </source>
</evidence>
<dbReference type="SUPFAM" id="SSF50985">
    <property type="entry name" value="RCC1/BLIP-II"/>
    <property type="match status" value="1"/>
</dbReference>
<dbReference type="InterPro" id="IPR009091">
    <property type="entry name" value="RCC1/BLIP-II"/>
</dbReference>
<keyword evidence="1" id="KW-0677">Repeat</keyword>
<feature type="region of interest" description="Disordered" evidence="3">
    <location>
        <begin position="992"/>
        <end position="1012"/>
    </location>
</feature>
<feature type="domain" description="Rab-GAP TBC" evidence="4">
    <location>
        <begin position="880"/>
        <end position="1345"/>
    </location>
</feature>
<feature type="repeat" description="RCC1" evidence="2">
    <location>
        <begin position="584"/>
        <end position="645"/>
    </location>
</feature>
<dbReference type="Pfam" id="PF13540">
    <property type="entry name" value="RCC1_2"/>
    <property type="match status" value="2"/>
</dbReference>
<sequence length="1592" mass="163098">MSSPPSAEGGLADDDEEQVVMTMQQFEEIRRKLSKQQQSAAGNALASRVGDPSHWRPVSSSKLWAWGGGAVAPGRPFPAPVPLGQLGCRRIASVSAAFSRAAIITETGDVYMWENPLSRPSAASVDDEARRIQQSRPDIVVLPSAALAQPPAIADSSAARAAKPAALTSADAVRIATTTSRWVLDHLPPPDPLVELFLSPATPAPKLAHSPGLYRGGGGTLSPGAGGVSRSHTRASASAGRNALLGSASSAGSPSPGHGVRQWSSFRSVSPSRSPAKATYAGEDGPQPVTEDSRLHSRAAETHSRRMRSCLHAASDLVRVVMRASSARHPPPYLEHLSMATLSAATESLRASLYSARAAVACGEQHCLARTAAGEVFSWGSGLHGRLGHGLTSDEPSPRLVTRLIRNGARASWVACGQRHSAAVTLDGGLYMWGSGKLGRLATDKPGDRRSPTHVAGTGGGEYDPWMPGYLTPPPRKDEEVATAAGGAGAAGRTASASSASGAASGPAKGGKSTSGGWIAGLPSWMGGSSKSKRQDDGSAAASDAAEAAAAAAVAAAEKEWSKGVLVWRVACGNMHTVAVSRDGKVFAWGAADDGQTGTGSDSRRTVYVPRLVRLPDTGSSQSRSRSGTDASATGSRVSAPLSPAGRAALADGPAMVLAKAARASTSAAIRWSEWRPKRGVTDVACGATHTVVSLVDGRCFAWGSDEYGQVSASPLPARQAGPSEAGGQALPPNGHRRVMSPLEVPVCALEQAAAGRMQGATAGAVSVAAGDHHTLAVMASGAVVAEAKSTSVMRHQRPGTRSLLQGDSHKLDAEDAAKGDAPAAWSKCSDASLIAVEDGRIAGKLVLYATPSRIREALAPAFGIRPEGVIRRSLSELGGFPPSARRVLWPALAGNRAHVTPELYREALRSGRALVSALLRSQVSEHIGRLRGRAERIVSRARDGQSAAARAPPGVAPIPSLAVRAGISVRAHTVEGSPLLRSAASLGAIPVAQGSGQSPHRRAGSAPLADGGQLAGPAIIQASHSGPAVAGDAGASRPRLEAPLGAWAEAFLLGGDDPTSAEADAAAAMEAYFEADPNTEGSGGDGGGNLAFLFGDDSWDERPPAGGEGGSCAGSGSGGGSNGSLGADAPDGWAGLLGVAQATPLGYSARMDPAEAAGALATISGALAGPAATAAAGPSLDQRRRIKDVATLLRDLKRTHSRMRLLDSGGPLRRDLVEVFVALIGVLTDLGYSQAMGLQVTPILLHTGSPYLTFQVYLNLLLRPEMRLIFRGEGSTSSPESRAHQLYINRRLGKICLRGVQSQGLSCSDSDGGLYVTSWFSGFFTKQLPLDQACDVMDFYLVHGAQAVVGVVVACHKLLQPVLCEISAQRVAEGGATLAEARDVAEGGVLPEVLNETFFASDGAPAVWAKALAGKRIVKEAAKVMEDLPDDVIGDLDKLLNDPFLLNPGVRPEGLGPLESAPFVGTKTSDGGITGPRGRMSDLGLQLRDQALGGGGGMWRGGSTGRRSAPPPGAAASVASNSASAEVYASGHLHDDDDDGEGDDAGSAGASEGGIDALLPPANAPGKSSSAVPASAAQRRTQSRADMFQDF</sequence>
<dbReference type="InterPro" id="IPR035969">
    <property type="entry name" value="Rab-GAP_TBC_sf"/>
</dbReference>
<feature type="region of interest" description="Disordered" evidence="3">
    <location>
        <begin position="1458"/>
        <end position="1592"/>
    </location>
</feature>
<proteinExistence type="predicted"/>
<feature type="compositionally biased region" description="Low complexity" evidence="3">
    <location>
        <begin position="264"/>
        <end position="275"/>
    </location>
</feature>
<dbReference type="SUPFAM" id="SSF47923">
    <property type="entry name" value="Ypt/Rab-GAP domain of gyp1p"/>
    <property type="match status" value="1"/>
</dbReference>
<feature type="compositionally biased region" description="Low complexity" evidence="3">
    <location>
        <begin position="1515"/>
        <end position="1531"/>
    </location>
</feature>
<feature type="repeat" description="RCC1" evidence="2">
    <location>
        <begin position="698"/>
        <end position="781"/>
    </location>
</feature>
<feature type="region of interest" description="Disordered" evidence="3">
    <location>
        <begin position="611"/>
        <end position="646"/>
    </location>
</feature>
<feature type="compositionally biased region" description="Low complexity" evidence="3">
    <location>
        <begin position="234"/>
        <end position="257"/>
    </location>
</feature>
<reference evidence="5 6" key="1">
    <citation type="submission" date="2019-07" db="EMBL/GenBank/DDBJ databases">
        <title>Genomes of Cafeteria roenbergensis.</title>
        <authorList>
            <person name="Fischer M.G."/>
            <person name="Hackl T."/>
            <person name="Roman M."/>
        </authorList>
    </citation>
    <scope>NUCLEOTIDE SEQUENCE [LARGE SCALE GENOMIC DNA]</scope>
    <source>
        <strain evidence="5 6">Cflag</strain>
    </source>
</reference>